<organism evidence="1 2">
    <name type="scientific">Ceratodon purpureus</name>
    <name type="common">Fire moss</name>
    <name type="synonym">Dicranum purpureum</name>
    <dbReference type="NCBI Taxonomy" id="3225"/>
    <lineage>
        <taxon>Eukaryota</taxon>
        <taxon>Viridiplantae</taxon>
        <taxon>Streptophyta</taxon>
        <taxon>Embryophyta</taxon>
        <taxon>Bryophyta</taxon>
        <taxon>Bryophytina</taxon>
        <taxon>Bryopsida</taxon>
        <taxon>Dicranidae</taxon>
        <taxon>Pseudoditrichales</taxon>
        <taxon>Ditrichaceae</taxon>
        <taxon>Ceratodon</taxon>
    </lineage>
</organism>
<comment type="caution">
    <text evidence="1">The sequence shown here is derived from an EMBL/GenBank/DDBJ whole genome shotgun (WGS) entry which is preliminary data.</text>
</comment>
<proteinExistence type="predicted"/>
<dbReference type="EMBL" id="CM026426">
    <property type="protein sequence ID" value="KAG0571861.1"/>
    <property type="molecule type" value="Genomic_DNA"/>
</dbReference>
<accession>A0A8T0HM14</accession>
<sequence length="198" mass="22303">MFREGEDRHDVGLYGGWRTAIFMRYQIGATVGHLQVPIFIGHLGDKVLSRHLALGLSLGNDMHICDILHDQPIQLELQLLHSGRQIGVLFLYCTETLAGRHFSNHLGIVKWPDSASLKPFPDVSFSHGLTERQRDPLCQYLLCCGLTFVGHRPHISVHSKRCFEWLENGDIKRLKCVRGVGGQGDHVKPHFLGLSHSI</sequence>
<protein>
    <submittedName>
        <fullName evidence="1">Uncharacterized protein</fullName>
    </submittedName>
</protein>
<keyword evidence="2" id="KW-1185">Reference proteome</keyword>
<dbReference type="AlphaFoldDB" id="A0A8T0HM14"/>
<evidence type="ECO:0000313" key="2">
    <source>
        <dbReference type="Proteomes" id="UP000822688"/>
    </source>
</evidence>
<name>A0A8T0HM14_CERPU</name>
<gene>
    <name evidence="1" type="ORF">KC19_VG049000</name>
</gene>
<reference evidence="1" key="1">
    <citation type="submission" date="2020-06" db="EMBL/GenBank/DDBJ databases">
        <title>WGS assembly of Ceratodon purpureus strain R40.</title>
        <authorList>
            <person name="Carey S.B."/>
            <person name="Jenkins J."/>
            <person name="Shu S."/>
            <person name="Lovell J.T."/>
            <person name="Sreedasyam A."/>
            <person name="Maumus F."/>
            <person name="Tiley G.P."/>
            <person name="Fernandez-Pozo N."/>
            <person name="Barry K."/>
            <person name="Chen C."/>
            <person name="Wang M."/>
            <person name="Lipzen A."/>
            <person name="Daum C."/>
            <person name="Saski C.A."/>
            <person name="Payton A.C."/>
            <person name="Mcbreen J.C."/>
            <person name="Conrad R.E."/>
            <person name="Kollar L.M."/>
            <person name="Olsson S."/>
            <person name="Huttunen S."/>
            <person name="Landis J.B."/>
            <person name="Wickett N.J."/>
            <person name="Johnson M.G."/>
            <person name="Rensing S.A."/>
            <person name="Grimwood J."/>
            <person name="Schmutz J."/>
            <person name="Mcdaniel S.F."/>
        </authorList>
    </citation>
    <scope>NUCLEOTIDE SEQUENCE</scope>
    <source>
        <strain evidence="1">R40</strain>
    </source>
</reference>
<evidence type="ECO:0000313" key="1">
    <source>
        <dbReference type="EMBL" id="KAG0571861.1"/>
    </source>
</evidence>
<dbReference type="Proteomes" id="UP000822688">
    <property type="component" value="Chromosome V"/>
</dbReference>